<dbReference type="OrthoDB" id="5855233at2759"/>
<name>A0A9P1ILV1_9PELO</name>
<accession>A0A9P1ILV1</accession>
<comment type="caution">
    <text evidence="2">The sequence shown here is derived from an EMBL/GenBank/DDBJ whole genome shotgun (WGS) entry which is preliminary data.</text>
</comment>
<dbReference type="AlphaFoldDB" id="A0A9P1ILV1"/>
<dbReference type="EMBL" id="CANHGI010000003">
    <property type="protein sequence ID" value="CAI5446436.1"/>
    <property type="molecule type" value="Genomic_DNA"/>
</dbReference>
<keyword evidence="1" id="KW-0175">Coiled coil</keyword>
<reference evidence="2" key="1">
    <citation type="submission" date="2022-11" db="EMBL/GenBank/DDBJ databases">
        <authorList>
            <person name="Kikuchi T."/>
        </authorList>
    </citation>
    <scope>NUCLEOTIDE SEQUENCE</scope>
    <source>
        <strain evidence="2">PS1010</strain>
    </source>
</reference>
<feature type="coiled-coil region" evidence="1">
    <location>
        <begin position="27"/>
        <end position="89"/>
    </location>
</feature>
<sequence>MQALQDRLAQLTNPTGSEIWTILKESEEDLRADLLNLGEKKRIAEENGKKKLAELSAKKEELQNIKKDVQKCQEEYKNYVETVKNELKRNGIEFEVICRDFEKERELKLSAYKSEIRGLLAIEGLRIPKIAENIRRVVQILKENRDSNIHENLGSDFEVFYSKALTQFRVELWNFLQQNRIPMVPVNDTLDLTDLPEFHEKLSVFCKFSGDLNYLINQEDSQARLIASFLGQVTNICMDMLEKEKDFSWILTCALKWSNNIKEVVRSAIKIEEKDFDKELEKFIHILTSKFIKYNLEDPLVFSKLLEILRKYEGDFEDLFVPFYEPEVLSKRILLEIEVFSLESTRILNSERCFDPLEACFLSSSTDSRWSSELIIFFEEWIQRINCEVKYMKNEEVQIAFYETAHILISDLCARIHETANRLYMESSWANDVYLVMNNVWEIRVMVESLTLTWPISSMNIEKEYEKEWNRLGDMIMEYLNDIVCTMDEKIRSNYSIADKPRVISSTFNRIIKCLSNVSKKISKSSKSTLLNKLISELFIDLQKKFDVWQRRCDFEVISIIYLEIYGNLMDDEKWKRQGEESRREITQLDALMKVAANKDPSGELVRIAFRSIDEEQVGKMLAELGIKSTSDHAFQDYQILAENWDKIQH</sequence>
<dbReference type="Proteomes" id="UP001152747">
    <property type="component" value="Unassembled WGS sequence"/>
</dbReference>
<protein>
    <recommendedName>
        <fullName evidence="4">RAD50-interacting protein 1</fullName>
    </recommendedName>
</protein>
<evidence type="ECO:0008006" key="4">
    <source>
        <dbReference type="Google" id="ProtNLM"/>
    </source>
</evidence>
<organism evidence="2 3">
    <name type="scientific">Caenorhabditis angaria</name>
    <dbReference type="NCBI Taxonomy" id="860376"/>
    <lineage>
        <taxon>Eukaryota</taxon>
        <taxon>Metazoa</taxon>
        <taxon>Ecdysozoa</taxon>
        <taxon>Nematoda</taxon>
        <taxon>Chromadorea</taxon>
        <taxon>Rhabditida</taxon>
        <taxon>Rhabditina</taxon>
        <taxon>Rhabditomorpha</taxon>
        <taxon>Rhabditoidea</taxon>
        <taxon>Rhabditidae</taxon>
        <taxon>Peloderinae</taxon>
        <taxon>Caenorhabditis</taxon>
    </lineage>
</organism>
<gene>
    <name evidence="2" type="ORF">CAMP_LOCUS9073</name>
</gene>
<evidence type="ECO:0000313" key="2">
    <source>
        <dbReference type="EMBL" id="CAI5446436.1"/>
    </source>
</evidence>
<keyword evidence="3" id="KW-1185">Reference proteome</keyword>
<evidence type="ECO:0000256" key="1">
    <source>
        <dbReference type="SAM" id="Coils"/>
    </source>
</evidence>
<proteinExistence type="predicted"/>
<evidence type="ECO:0000313" key="3">
    <source>
        <dbReference type="Proteomes" id="UP001152747"/>
    </source>
</evidence>